<sequence>MPYYKQIRESKGCSMFDLLVEFRHQLSKEEFEEVIKILWAIWENRNRQWNKLPVMDGARLIDWVLNSYPNSARSREKNCRQMPTPATNQACPIDNSNFFEIRTDCKRLVDEFKEEGSNLSDVSLVFNKIKRHQRFPFCTKLNFVNRNHNEIAHKLSKRSLENKLN</sequence>
<dbReference type="EMBL" id="UZAU01000033">
    <property type="status" value="NOT_ANNOTATED_CDS"/>
    <property type="molecule type" value="Genomic_DNA"/>
</dbReference>
<dbReference type="Proteomes" id="UP000596661">
    <property type="component" value="Chromosome 1"/>
</dbReference>
<keyword evidence="2" id="KW-1185">Reference proteome</keyword>
<name>A0A803NHF9_CANSA</name>
<dbReference type="AlphaFoldDB" id="A0A803NHF9"/>
<evidence type="ECO:0000313" key="2">
    <source>
        <dbReference type="Proteomes" id="UP000596661"/>
    </source>
</evidence>
<reference evidence="1" key="1">
    <citation type="submission" date="2018-11" db="EMBL/GenBank/DDBJ databases">
        <authorList>
            <person name="Grassa J C."/>
        </authorList>
    </citation>
    <scope>NUCLEOTIDE SEQUENCE [LARGE SCALE GENOMIC DNA]</scope>
</reference>
<accession>A0A803NHF9</accession>
<dbReference type="Gramene" id="evm.model.01.1520">
    <property type="protein sequence ID" value="cds.evm.model.01.1520"/>
    <property type="gene ID" value="evm.TU.01.1520"/>
</dbReference>
<reference evidence="1" key="2">
    <citation type="submission" date="2021-03" db="UniProtKB">
        <authorList>
            <consortium name="EnsemblPlants"/>
        </authorList>
    </citation>
    <scope>IDENTIFICATION</scope>
</reference>
<dbReference type="EnsemblPlants" id="evm.model.01.1520">
    <property type="protein sequence ID" value="cds.evm.model.01.1520"/>
    <property type="gene ID" value="evm.TU.01.1520"/>
</dbReference>
<proteinExistence type="predicted"/>
<organism evidence="1 2">
    <name type="scientific">Cannabis sativa</name>
    <name type="common">Hemp</name>
    <name type="synonym">Marijuana</name>
    <dbReference type="NCBI Taxonomy" id="3483"/>
    <lineage>
        <taxon>Eukaryota</taxon>
        <taxon>Viridiplantae</taxon>
        <taxon>Streptophyta</taxon>
        <taxon>Embryophyta</taxon>
        <taxon>Tracheophyta</taxon>
        <taxon>Spermatophyta</taxon>
        <taxon>Magnoliopsida</taxon>
        <taxon>eudicotyledons</taxon>
        <taxon>Gunneridae</taxon>
        <taxon>Pentapetalae</taxon>
        <taxon>rosids</taxon>
        <taxon>fabids</taxon>
        <taxon>Rosales</taxon>
        <taxon>Cannabaceae</taxon>
        <taxon>Cannabis</taxon>
    </lineage>
</organism>
<evidence type="ECO:0008006" key="3">
    <source>
        <dbReference type="Google" id="ProtNLM"/>
    </source>
</evidence>
<protein>
    <recommendedName>
        <fullName evidence="3">RNase H type-1 domain-containing protein</fullName>
    </recommendedName>
</protein>
<evidence type="ECO:0000313" key="1">
    <source>
        <dbReference type="EnsemblPlants" id="cds.evm.model.01.1520"/>
    </source>
</evidence>